<dbReference type="Pfam" id="PF00528">
    <property type="entry name" value="BPD_transp_1"/>
    <property type="match status" value="1"/>
</dbReference>
<accession>C5BVC8</accession>
<dbReference type="EMBL" id="CP001618">
    <property type="protein sequence ID" value="ACQ80515.1"/>
    <property type="molecule type" value="Genomic_DNA"/>
</dbReference>
<dbReference type="InterPro" id="IPR035906">
    <property type="entry name" value="MetI-like_sf"/>
</dbReference>
<evidence type="ECO:0000256" key="4">
    <source>
        <dbReference type="ARBA" id="ARBA00022692"/>
    </source>
</evidence>
<dbReference type="GO" id="GO:0055085">
    <property type="term" value="P:transmembrane transport"/>
    <property type="evidence" value="ECO:0007669"/>
    <property type="project" value="InterPro"/>
</dbReference>
<evidence type="ECO:0000256" key="7">
    <source>
        <dbReference type="RuleBase" id="RU363032"/>
    </source>
</evidence>
<evidence type="ECO:0000313" key="9">
    <source>
        <dbReference type="EMBL" id="ACQ80515.1"/>
    </source>
</evidence>
<comment type="subcellular location">
    <subcellularLocation>
        <location evidence="1 7">Cell membrane</location>
        <topology evidence="1 7">Multi-pass membrane protein</topology>
    </subcellularLocation>
</comment>
<dbReference type="PROSITE" id="PS50928">
    <property type="entry name" value="ABC_TM1"/>
    <property type="match status" value="1"/>
</dbReference>
<dbReference type="AlphaFoldDB" id="C5BVC8"/>
<dbReference type="PANTHER" id="PTHR30193:SF41">
    <property type="entry name" value="DIACETYLCHITOBIOSE UPTAKE SYSTEM PERMEASE PROTEIN NGCF"/>
    <property type="match status" value="1"/>
</dbReference>
<feature type="transmembrane region" description="Helical" evidence="7">
    <location>
        <begin position="122"/>
        <end position="143"/>
    </location>
</feature>
<evidence type="ECO:0000256" key="3">
    <source>
        <dbReference type="ARBA" id="ARBA00022475"/>
    </source>
</evidence>
<reference evidence="9 10" key="1">
    <citation type="journal article" date="2009" name="Stand. Genomic Sci.">
        <title>Complete genome sequence of Beutenbergia cavernae type strain (HKI 0122).</title>
        <authorList>
            <person name="Land M."/>
            <person name="Pukall R."/>
            <person name="Abt B."/>
            <person name="Goker M."/>
            <person name="Rohde M."/>
            <person name="Glavina Del Rio T."/>
            <person name="Tice H."/>
            <person name="Copeland A."/>
            <person name="Cheng J.F."/>
            <person name="Lucas S."/>
            <person name="Chen F."/>
            <person name="Nolan M."/>
            <person name="Bruce D."/>
            <person name="Goodwin L."/>
            <person name="Pitluck S."/>
            <person name="Ivanova N."/>
            <person name="Mavromatis K."/>
            <person name="Ovchinnikova G."/>
            <person name="Pati A."/>
            <person name="Chen A."/>
            <person name="Palaniappan K."/>
            <person name="Hauser L."/>
            <person name="Chang Y.J."/>
            <person name="Jefferies C.C."/>
            <person name="Saunders E."/>
            <person name="Brettin T."/>
            <person name="Detter J.C."/>
            <person name="Han C."/>
            <person name="Chain P."/>
            <person name="Bristow J."/>
            <person name="Eisen J.A."/>
            <person name="Markowitz V."/>
            <person name="Hugenholtz P."/>
            <person name="Kyrpides N.C."/>
            <person name="Klenk H.P."/>
            <person name="Lapidus A."/>
        </authorList>
    </citation>
    <scope>NUCLEOTIDE SEQUENCE [LARGE SCALE GENOMIC DNA]</scope>
    <source>
        <strain evidence="10">ATCC BAA-8 / DSM 12333 / NBRC 16432</strain>
    </source>
</reference>
<feature type="domain" description="ABC transmembrane type-1" evidence="8">
    <location>
        <begin position="85"/>
        <end position="297"/>
    </location>
</feature>
<protein>
    <submittedName>
        <fullName evidence="9">Binding-protein-dependent transport systems inner membrane component</fullName>
    </submittedName>
</protein>
<dbReference type="Proteomes" id="UP000007962">
    <property type="component" value="Chromosome"/>
</dbReference>
<gene>
    <name evidence="9" type="ordered locus">Bcav_2264</name>
</gene>
<keyword evidence="2 7" id="KW-0813">Transport</keyword>
<dbReference type="eggNOG" id="COG1175">
    <property type="taxonomic scope" value="Bacteria"/>
</dbReference>
<keyword evidence="3" id="KW-1003">Cell membrane</keyword>
<organism evidence="9 10">
    <name type="scientific">Beutenbergia cavernae (strain ATCC BAA-8 / DSM 12333 / CCUG 43141 / JCM 11478 / NBRC 16432 / NCIMB 13614 / HKI 0122)</name>
    <dbReference type="NCBI Taxonomy" id="471853"/>
    <lineage>
        <taxon>Bacteria</taxon>
        <taxon>Bacillati</taxon>
        <taxon>Actinomycetota</taxon>
        <taxon>Actinomycetes</taxon>
        <taxon>Micrococcales</taxon>
        <taxon>Beutenbergiaceae</taxon>
        <taxon>Beutenbergia</taxon>
    </lineage>
</organism>
<evidence type="ECO:0000313" key="10">
    <source>
        <dbReference type="Proteomes" id="UP000007962"/>
    </source>
</evidence>
<dbReference type="InterPro" id="IPR000515">
    <property type="entry name" value="MetI-like"/>
</dbReference>
<dbReference type="KEGG" id="bcv:Bcav_2264"/>
<evidence type="ECO:0000259" key="8">
    <source>
        <dbReference type="PROSITE" id="PS50928"/>
    </source>
</evidence>
<dbReference type="CDD" id="cd06261">
    <property type="entry name" value="TM_PBP2"/>
    <property type="match status" value="1"/>
</dbReference>
<proteinExistence type="inferred from homology"/>
<comment type="similarity">
    <text evidence="7">Belongs to the binding-protein-dependent transport system permease family.</text>
</comment>
<dbReference type="STRING" id="471853.Bcav_2264"/>
<keyword evidence="6 7" id="KW-0472">Membrane</keyword>
<feature type="transmembrane region" description="Helical" evidence="7">
    <location>
        <begin position="25"/>
        <end position="50"/>
    </location>
</feature>
<dbReference type="OrthoDB" id="145927at2"/>
<keyword evidence="4 7" id="KW-0812">Transmembrane</keyword>
<evidence type="ECO:0000256" key="6">
    <source>
        <dbReference type="ARBA" id="ARBA00023136"/>
    </source>
</evidence>
<keyword evidence="5 7" id="KW-1133">Transmembrane helix</keyword>
<dbReference type="PANTHER" id="PTHR30193">
    <property type="entry name" value="ABC TRANSPORTER PERMEASE PROTEIN"/>
    <property type="match status" value="1"/>
</dbReference>
<evidence type="ECO:0000256" key="5">
    <source>
        <dbReference type="ARBA" id="ARBA00022989"/>
    </source>
</evidence>
<sequence>MSSVPTTVTAPGAARTRRPLRRHPLGLLYVAPFVVLFAMFLVWPTIYGLWLSLTDRNLAGVDPAAFIGLANYAEAFADPVMWRSLGNTVWFTVLTTVPLVVLPLAFALLVNLKVRGQWLWRLAIFMPFLLASTVVSQICVWLLNPDLGLINATLARIGITGPAWLQDPSTAMYAVVMATVWWTVGFNFLLYLTSVQAIPAQIFEAAAVDGASGWRQLVSITLPLLRRTTALVVALQVLASIKVFDQIYQMTGGGPENSTRAILMYVYDTGFSSYRLGYASAISYIFFAIVVVLSLAQFRLFARRSAS</sequence>
<evidence type="ECO:0000256" key="1">
    <source>
        <dbReference type="ARBA" id="ARBA00004651"/>
    </source>
</evidence>
<dbReference type="HOGENOM" id="CLU_016047_0_2_11"/>
<dbReference type="GO" id="GO:0005886">
    <property type="term" value="C:plasma membrane"/>
    <property type="evidence" value="ECO:0007669"/>
    <property type="project" value="UniProtKB-SubCell"/>
</dbReference>
<feature type="transmembrane region" description="Helical" evidence="7">
    <location>
        <begin position="89"/>
        <end position="110"/>
    </location>
</feature>
<name>C5BVC8_BEUC1</name>
<feature type="transmembrane region" description="Helical" evidence="7">
    <location>
        <begin position="171"/>
        <end position="192"/>
    </location>
</feature>
<dbReference type="RefSeq" id="WP_015882755.1">
    <property type="nucleotide sequence ID" value="NC_012669.1"/>
</dbReference>
<evidence type="ECO:0000256" key="2">
    <source>
        <dbReference type="ARBA" id="ARBA00022448"/>
    </source>
</evidence>
<feature type="transmembrane region" description="Helical" evidence="7">
    <location>
        <begin position="281"/>
        <end position="302"/>
    </location>
</feature>
<dbReference type="SUPFAM" id="SSF161098">
    <property type="entry name" value="MetI-like"/>
    <property type="match status" value="1"/>
</dbReference>
<dbReference type="Gene3D" id="1.10.3720.10">
    <property type="entry name" value="MetI-like"/>
    <property type="match status" value="1"/>
</dbReference>
<dbReference type="InterPro" id="IPR051393">
    <property type="entry name" value="ABC_transporter_permease"/>
</dbReference>
<keyword evidence="10" id="KW-1185">Reference proteome</keyword>